<gene>
    <name evidence="11" type="ORF">BFC18_07915</name>
</gene>
<dbReference type="PRINTS" id="PR00885">
    <property type="entry name" value="BCTERIALGSPH"/>
</dbReference>
<accession>A0A1E7ZDQ8</accession>
<evidence type="ECO:0000256" key="3">
    <source>
        <dbReference type="ARBA" id="ARBA00022475"/>
    </source>
</evidence>
<dbReference type="OrthoDB" id="5730913at2"/>
<keyword evidence="7 10" id="KW-1133">Transmembrane helix</keyword>
<comment type="caution">
    <text evidence="11">The sequence shown here is derived from an EMBL/GenBank/DDBJ whole genome shotgun (WGS) entry which is preliminary data.</text>
</comment>
<dbReference type="GO" id="GO:0015627">
    <property type="term" value="C:type II protein secretion system complex"/>
    <property type="evidence" value="ECO:0007669"/>
    <property type="project" value="InterPro"/>
</dbReference>
<dbReference type="EMBL" id="MDHN01000013">
    <property type="protein sequence ID" value="OFC71645.1"/>
    <property type="molecule type" value="Genomic_DNA"/>
</dbReference>
<dbReference type="AlphaFoldDB" id="A0A1E7ZDQ8"/>
<reference evidence="11 12" key="1">
    <citation type="submission" date="2016-08" db="EMBL/GenBank/DDBJ databases">
        <authorList>
            <person name="Seilhamer J.J."/>
        </authorList>
    </citation>
    <scope>NUCLEOTIDE SEQUENCE [LARGE SCALE GENOMIC DNA]</scope>
    <source>
        <strain evidence="11 12">KCTC 42603</strain>
    </source>
</reference>
<evidence type="ECO:0000256" key="5">
    <source>
        <dbReference type="ARBA" id="ARBA00022519"/>
    </source>
</evidence>
<keyword evidence="6 10" id="KW-0812">Transmembrane</keyword>
<dbReference type="Gene3D" id="3.55.40.10">
    <property type="entry name" value="minor pseudopilin epsh domain"/>
    <property type="match status" value="1"/>
</dbReference>
<evidence type="ECO:0000256" key="8">
    <source>
        <dbReference type="ARBA" id="ARBA00023136"/>
    </source>
</evidence>
<dbReference type="Pfam" id="PF07963">
    <property type="entry name" value="N_methyl"/>
    <property type="match status" value="1"/>
</dbReference>
<dbReference type="Proteomes" id="UP000175691">
    <property type="component" value="Unassembled WGS sequence"/>
</dbReference>
<proteinExistence type="predicted"/>
<evidence type="ECO:0000313" key="12">
    <source>
        <dbReference type="Proteomes" id="UP000175691"/>
    </source>
</evidence>
<dbReference type="NCBIfam" id="TIGR02532">
    <property type="entry name" value="IV_pilin_GFxxxE"/>
    <property type="match status" value="1"/>
</dbReference>
<dbReference type="GO" id="GO:0015628">
    <property type="term" value="P:protein secretion by the type II secretion system"/>
    <property type="evidence" value="ECO:0007669"/>
    <property type="project" value="InterPro"/>
</dbReference>
<dbReference type="SUPFAM" id="SSF54523">
    <property type="entry name" value="Pili subunits"/>
    <property type="match status" value="1"/>
</dbReference>
<dbReference type="InterPro" id="IPR045584">
    <property type="entry name" value="Pilin-like"/>
</dbReference>
<evidence type="ECO:0000256" key="4">
    <source>
        <dbReference type="ARBA" id="ARBA00022481"/>
    </source>
</evidence>
<keyword evidence="8 10" id="KW-0472">Membrane</keyword>
<dbReference type="NCBIfam" id="TIGR01708">
    <property type="entry name" value="typeII_sec_gspH"/>
    <property type="match status" value="1"/>
</dbReference>
<keyword evidence="5" id="KW-0997">Cell inner membrane</keyword>
<keyword evidence="4" id="KW-0488">Methylation</keyword>
<evidence type="ECO:0000256" key="2">
    <source>
        <dbReference type="ARBA" id="ARBA00021549"/>
    </source>
</evidence>
<dbReference type="GO" id="GO:0005886">
    <property type="term" value="C:plasma membrane"/>
    <property type="evidence" value="ECO:0007669"/>
    <property type="project" value="UniProtKB-SubCell"/>
</dbReference>
<evidence type="ECO:0000256" key="7">
    <source>
        <dbReference type="ARBA" id="ARBA00022989"/>
    </source>
</evidence>
<dbReference type="STRING" id="1656094.BFC18_07915"/>
<evidence type="ECO:0000256" key="9">
    <source>
        <dbReference type="ARBA" id="ARBA00030775"/>
    </source>
</evidence>
<evidence type="ECO:0000256" key="6">
    <source>
        <dbReference type="ARBA" id="ARBA00022692"/>
    </source>
</evidence>
<evidence type="ECO:0000313" key="11">
    <source>
        <dbReference type="EMBL" id="OFC71645.1"/>
    </source>
</evidence>
<evidence type="ECO:0000256" key="10">
    <source>
        <dbReference type="SAM" id="Phobius"/>
    </source>
</evidence>
<name>A0A1E7ZDQ8_9ALTE</name>
<keyword evidence="3" id="KW-1003">Cell membrane</keyword>
<dbReference type="RefSeq" id="WP_070124563.1">
    <property type="nucleotide sequence ID" value="NZ_MDHN01000013.1"/>
</dbReference>
<feature type="transmembrane region" description="Helical" evidence="10">
    <location>
        <begin position="21"/>
        <end position="40"/>
    </location>
</feature>
<protein>
    <recommendedName>
        <fullName evidence="2">Type II secretion system protein H</fullName>
    </recommendedName>
    <alternativeName>
        <fullName evidence="9">General secretion pathway protein H</fullName>
    </alternativeName>
</protein>
<dbReference type="InterPro" id="IPR049875">
    <property type="entry name" value="TypeII_GspH"/>
</dbReference>
<dbReference type="InterPro" id="IPR012902">
    <property type="entry name" value="N_methyl_site"/>
</dbReference>
<evidence type="ECO:0000256" key="1">
    <source>
        <dbReference type="ARBA" id="ARBA00004377"/>
    </source>
</evidence>
<sequence length="212" mass="24603">MKQPRLPNLHTPQRGFTLLELMLVMALMGLAATYVVFNVFGVNQSDQLKKEAQRLQVLVDMASDYAVLNQQQLGIRFEQDDHEYYFVFLNDDDEWEKITDETLYEAHVLADPFTYDLNLDDLPWDTEEQLFDREMFNENFSLDEEGVEIGNEEDRKLPPPQVLIMSSGEITPFTLTMNYEPDFGTDSPVYYQILNEDVPPLKLEGPLELPPQ</sequence>
<keyword evidence="12" id="KW-1185">Reference proteome</keyword>
<comment type="subcellular location">
    <subcellularLocation>
        <location evidence="1">Cell inner membrane</location>
        <topology evidence="1">Single-pass membrane protein</topology>
    </subcellularLocation>
</comment>
<organism evidence="11 12">
    <name type="scientific">Alteromonas confluentis</name>
    <dbReference type="NCBI Taxonomy" id="1656094"/>
    <lineage>
        <taxon>Bacteria</taxon>
        <taxon>Pseudomonadati</taxon>
        <taxon>Pseudomonadota</taxon>
        <taxon>Gammaproteobacteria</taxon>
        <taxon>Alteromonadales</taxon>
        <taxon>Alteromonadaceae</taxon>
        <taxon>Alteromonas/Salinimonas group</taxon>
        <taxon>Alteromonas</taxon>
    </lineage>
</organism>
<dbReference type="InterPro" id="IPR002416">
    <property type="entry name" value="T2SS_protein-GspH"/>
</dbReference>